<dbReference type="EMBL" id="JAVDPY010000009">
    <property type="protein sequence ID" value="MDR6335852.1"/>
    <property type="molecule type" value="Genomic_DNA"/>
</dbReference>
<evidence type="ECO:0000256" key="2">
    <source>
        <dbReference type="ARBA" id="ARBA00023002"/>
    </source>
</evidence>
<dbReference type="InterPro" id="IPR014710">
    <property type="entry name" value="RmlC-like_jellyroll"/>
</dbReference>
<organism evidence="5 7">
    <name type="scientific">Xanthobacter flavus</name>
    <dbReference type="NCBI Taxonomy" id="281"/>
    <lineage>
        <taxon>Bacteria</taxon>
        <taxon>Pseudomonadati</taxon>
        <taxon>Pseudomonadota</taxon>
        <taxon>Alphaproteobacteria</taxon>
        <taxon>Hyphomicrobiales</taxon>
        <taxon>Xanthobacteraceae</taxon>
        <taxon>Xanthobacter</taxon>
    </lineage>
</organism>
<evidence type="ECO:0000313" key="6">
    <source>
        <dbReference type="EMBL" id="MDR6335852.1"/>
    </source>
</evidence>
<dbReference type="Proteomes" id="UP001245370">
    <property type="component" value="Unassembled WGS sequence"/>
</dbReference>
<dbReference type="RefSeq" id="WP_281809125.1">
    <property type="nucleotide sequence ID" value="NZ_BSDO01000007.1"/>
</dbReference>
<dbReference type="PANTHER" id="PTHR41517">
    <property type="entry name" value="1,2-DIOXYGENASE PROTEIN-RELATED"/>
    <property type="match status" value="1"/>
</dbReference>
<gene>
    <name evidence="6" type="ORF">GGQ86_004350</name>
    <name evidence="5" type="ORF">XFLAVUS301_40160</name>
</gene>
<dbReference type="GeneID" id="95764789"/>
<evidence type="ECO:0000256" key="3">
    <source>
        <dbReference type="SAM" id="MobiDB-lite"/>
    </source>
</evidence>
<feature type="domain" description="Cupin type-2" evidence="4">
    <location>
        <begin position="233"/>
        <end position="299"/>
    </location>
</feature>
<dbReference type="EMBL" id="BSDO01000007">
    <property type="protein sequence ID" value="GLI24342.1"/>
    <property type="molecule type" value="Genomic_DNA"/>
</dbReference>
<protein>
    <submittedName>
        <fullName evidence="6">Gentisate 1,2-dioxygenase</fullName>
    </submittedName>
</protein>
<accession>A0A9W6CQI8</accession>
<evidence type="ECO:0000313" key="7">
    <source>
        <dbReference type="Proteomes" id="UP001144397"/>
    </source>
</evidence>
<dbReference type="GO" id="GO:0051213">
    <property type="term" value="F:dioxygenase activity"/>
    <property type="evidence" value="ECO:0007669"/>
    <property type="project" value="UniProtKB-KW"/>
</dbReference>
<dbReference type="InterPro" id="IPR011051">
    <property type="entry name" value="RmlC_Cupin_sf"/>
</dbReference>
<evidence type="ECO:0000313" key="8">
    <source>
        <dbReference type="Proteomes" id="UP001245370"/>
    </source>
</evidence>
<keyword evidence="2" id="KW-0560">Oxidoreductase</keyword>
<reference evidence="6 8" key="2">
    <citation type="submission" date="2023-07" db="EMBL/GenBank/DDBJ databases">
        <title>Genomic Encyclopedia of Type Strains, Phase IV (KMG-IV): sequencing the most valuable type-strain genomes for metagenomic binning, comparative biology and taxonomic classification.</title>
        <authorList>
            <person name="Goeker M."/>
        </authorList>
    </citation>
    <scope>NUCLEOTIDE SEQUENCE [LARGE SCALE GENOMIC DNA]</scope>
    <source>
        <strain evidence="6 8">DSM 338</strain>
    </source>
</reference>
<dbReference type="AlphaFoldDB" id="A0A9W6CQI8"/>
<dbReference type="InterPro" id="IPR013096">
    <property type="entry name" value="Cupin_2"/>
</dbReference>
<reference evidence="5" key="1">
    <citation type="submission" date="2022-12" db="EMBL/GenBank/DDBJ databases">
        <title>Reference genome sequencing for broad-spectrum identification of bacterial and archaeal isolates by mass spectrometry.</title>
        <authorList>
            <person name="Sekiguchi Y."/>
            <person name="Tourlousse D.M."/>
        </authorList>
    </citation>
    <scope>NUCLEOTIDE SEQUENCE</scope>
    <source>
        <strain evidence="5">301</strain>
    </source>
</reference>
<evidence type="ECO:0000313" key="5">
    <source>
        <dbReference type="EMBL" id="GLI24342.1"/>
    </source>
</evidence>
<evidence type="ECO:0000259" key="4">
    <source>
        <dbReference type="Pfam" id="PF07883"/>
    </source>
</evidence>
<keyword evidence="8" id="KW-1185">Reference proteome</keyword>
<dbReference type="Proteomes" id="UP001144397">
    <property type="component" value="Unassembled WGS sequence"/>
</dbReference>
<name>A0A9W6CQI8_XANFL</name>
<keyword evidence="1" id="KW-0223">Dioxygenase</keyword>
<dbReference type="SUPFAM" id="SSF51182">
    <property type="entry name" value="RmlC-like cupins"/>
    <property type="match status" value="1"/>
</dbReference>
<evidence type="ECO:0000256" key="1">
    <source>
        <dbReference type="ARBA" id="ARBA00022964"/>
    </source>
</evidence>
<dbReference type="InterPro" id="IPR047183">
    <property type="entry name" value="GDO-like"/>
</dbReference>
<sequence length="317" mass="33736">MSQPAALSQKPDMADLPAQHPATPHSPAEARARYFNSGNAFNIKLPPVPSRLFTDEPARALADGATTGFIPCDQSDAMACAFPATTPLMLARYAVVAAGARFTVDLRATGSIWYVIAGRGQVDCLGESLAVAPGDVFLLPGSPARITAGAEQLVMWVVSNEPQLALNGDLPPDEARRPVAVVHYPAAEIARQVDIIYDHAQNAQTSGIALIFSSEPQAAARNILPSLTLSLNTLPPGEHQRAHRHNSAAITLVLQGESCHSMVDGVRCPWSQWATLVTPPGAPHSHHNGGSERALFLIVQDGGLHYHARTMGFSFLE</sequence>
<comment type="caution">
    <text evidence="5">The sequence shown here is derived from an EMBL/GenBank/DDBJ whole genome shotgun (WGS) entry which is preliminary data.</text>
</comment>
<dbReference type="PANTHER" id="PTHR41517:SF1">
    <property type="entry name" value="CUPIN"/>
    <property type="match status" value="1"/>
</dbReference>
<dbReference type="Gene3D" id="2.60.120.10">
    <property type="entry name" value="Jelly Rolls"/>
    <property type="match status" value="2"/>
</dbReference>
<feature type="region of interest" description="Disordered" evidence="3">
    <location>
        <begin position="1"/>
        <end position="27"/>
    </location>
</feature>
<proteinExistence type="predicted"/>
<dbReference type="Pfam" id="PF07883">
    <property type="entry name" value="Cupin_2"/>
    <property type="match status" value="1"/>
</dbReference>